<dbReference type="GO" id="GO:0016020">
    <property type="term" value="C:membrane"/>
    <property type="evidence" value="ECO:0007669"/>
    <property type="project" value="InterPro"/>
</dbReference>
<protein>
    <submittedName>
        <fullName evidence="2">SRS domain-containing protein</fullName>
    </submittedName>
</protein>
<dbReference type="GeneID" id="13446611"/>
<reference evidence="4" key="3">
    <citation type="journal article" date="2012" name="PLoS Pathog.">
        <title>Comparative genomics of the apicomplexan parasites Toxoplasma gondii and Neospora caninum: Coccidia differing in host range and transmission strategy.</title>
        <authorList>
            <person name="Reid A.J."/>
            <person name="Vermont S.J."/>
            <person name="Cotton J.A."/>
            <person name="Harris D."/>
            <person name="Hill-Cawthorne G.A."/>
            <person name="Konen-Waisman S."/>
            <person name="Latham S.M."/>
            <person name="Mourier T."/>
            <person name="Norton R."/>
            <person name="Quail M.A."/>
            <person name="Sanders M."/>
            <person name="Shanmugam D."/>
            <person name="Sohal A."/>
            <person name="Wasmuth J.D."/>
            <person name="Brunk B."/>
            <person name="Grigg M.E."/>
            <person name="Howard J.C."/>
            <person name="Parkinson J."/>
            <person name="Roos D.S."/>
            <person name="Trees A.J."/>
            <person name="Berriman M."/>
            <person name="Pain A."/>
            <person name="Wastling J.M."/>
        </authorList>
    </citation>
    <scope>NUCLEOTIDE SEQUENCE [LARGE SCALE GENOMIC DNA]</scope>
    <source>
        <strain evidence="4">Liverpool</strain>
    </source>
</reference>
<dbReference type="eggNOG" id="ENOG502TMD1">
    <property type="taxonomic scope" value="Eukaryota"/>
</dbReference>
<dbReference type="InterPro" id="IPR007226">
    <property type="entry name" value="SRS_dom"/>
</dbReference>
<evidence type="ECO:0000313" key="3">
    <source>
        <dbReference type="EMBL" id="CEL69626.1"/>
    </source>
</evidence>
<proteinExistence type="predicted"/>
<reference evidence="2" key="1">
    <citation type="submission" date="2011-02" db="EMBL/GenBank/DDBJ databases">
        <authorList>
            <person name="Aslett M."/>
        </authorList>
    </citation>
    <scope>NUCLEOTIDE SEQUENCE</scope>
    <source>
        <strain evidence="2">Liverpool</strain>
    </source>
</reference>
<dbReference type="VEuPathDB" id="ToxoDB:NCLIV_053310"/>
<accession>F0VMF9</accession>
<dbReference type="SUPFAM" id="SSF74877">
    <property type="entry name" value="Major surface antigen p30, SAG1"/>
    <property type="match status" value="2"/>
</dbReference>
<dbReference type="InterPro" id="IPR028352">
    <property type="entry name" value="Surface_antig_SAG1"/>
</dbReference>
<evidence type="ECO:0000259" key="1">
    <source>
        <dbReference type="Pfam" id="PF04092"/>
    </source>
</evidence>
<dbReference type="AlphaFoldDB" id="F0VMF9"/>
<reference evidence="3" key="4">
    <citation type="journal article" date="2015" name="PLoS ONE">
        <title>Comprehensive Evaluation of Toxoplasma gondii VEG and Neospora caninum LIV Genomes with Tachyzoite Stage Transcriptome and Proteome Defines Novel Transcript Features.</title>
        <authorList>
            <person name="Ramaprasad A."/>
            <person name="Mourier T."/>
            <person name="Naeem R."/>
            <person name="Malas T.B."/>
            <person name="Moussa E."/>
            <person name="Panigrahi A."/>
            <person name="Vermont S.J."/>
            <person name="Otto T.D."/>
            <person name="Wastling J."/>
            <person name="Pain A."/>
        </authorList>
    </citation>
    <scope>NUCLEOTIDE SEQUENCE</scope>
    <source>
        <strain evidence="3">Liverpool</strain>
    </source>
</reference>
<feature type="domain" description="SRS" evidence="1">
    <location>
        <begin position="84"/>
        <end position="204"/>
    </location>
</feature>
<reference evidence="2" key="2">
    <citation type="submission" date="2011-03" db="EMBL/GenBank/DDBJ databases">
        <title>Comparative genomics and transcriptomics of Neospora caninum and Toxoplasma gondii.</title>
        <authorList>
            <person name="Reid A.J."/>
            <person name="Sohal A."/>
            <person name="Harris D."/>
            <person name="Quail M."/>
            <person name="Sanders M."/>
            <person name="Berriman M."/>
            <person name="Wastling J.M."/>
            <person name="Pain A."/>
        </authorList>
    </citation>
    <scope>NUCLEOTIDE SEQUENCE</scope>
    <source>
        <strain evidence="2">Liverpool</strain>
    </source>
</reference>
<feature type="domain" description="SRS" evidence="1">
    <location>
        <begin position="7"/>
        <end position="62"/>
    </location>
</feature>
<sequence>MTDPTTCVSPLGTIPLAGLLKGDGASDVHWKPDFVNHAVVLTVPPKNLPPVDKKFIVGCTEVAQGYCLLHITLSAGTSSTDNQSVSCAYGSASNEQVQKVTITPKNPTFTLNCSTDGTMQPTSFTTNYCADADTVQDDCTQKYASLLDGYSKTWWHVSQTQTSNQATLTIPADKFPEAETKLGLGCKATTPLSNSTTCKVELTITRNNSSSVWRLSLSVTAFLALTGALPFLM</sequence>
<organism evidence="2 4">
    <name type="scientific">Neospora caninum (strain Liverpool)</name>
    <dbReference type="NCBI Taxonomy" id="572307"/>
    <lineage>
        <taxon>Eukaryota</taxon>
        <taxon>Sar</taxon>
        <taxon>Alveolata</taxon>
        <taxon>Apicomplexa</taxon>
        <taxon>Conoidasida</taxon>
        <taxon>Coccidia</taxon>
        <taxon>Eucoccidiorida</taxon>
        <taxon>Eimeriorina</taxon>
        <taxon>Sarcocystidae</taxon>
        <taxon>Neospora</taxon>
    </lineage>
</organism>
<dbReference type="EMBL" id="FR823392">
    <property type="protein sequence ID" value="CBZ54905.1"/>
    <property type="molecule type" value="Genomic_DNA"/>
</dbReference>
<dbReference type="Proteomes" id="UP000007494">
    <property type="component" value="Chromosome XI"/>
</dbReference>
<keyword evidence="4" id="KW-1185">Reference proteome</keyword>
<dbReference type="PRINTS" id="PR01801">
    <property type="entry name" value="SURFCEANTIGN"/>
</dbReference>
<dbReference type="InterPro" id="IPR036755">
    <property type="entry name" value="SRS_dom_sf"/>
</dbReference>
<dbReference type="Pfam" id="PF04092">
    <property type="entry name" value="SAG"/>
    <property type="match status" value="2"/>
</dbReference>
<name>F0VMF9_NEOCL</name>
<evidence type="ECO:0000313" key="4">
    <source>
        <dbReference type="Proteomes" id="UP000007494"/>
    </source>
</evidence>
<dbReference type="OMA" id="NYCADAD"/>
<dbReference type="OrthoDB" id="333141at2759"/>
<dbReference type="EMBL" id="LN714486">
    <property type="protein sequence ID" value="CEL69626.1"/>
    <property type="molecule type" value="Genomic_DNA"/>
</dbReference>
<gene>
    <name evidence="3" type="ORF">BN1204_053310</name>
    <name evidence="2" type="ORF">NCLIV_053310</name>
</gene>
<dbReference type="RefSeq" id="XP_003884933.1">
    <property type="nucleotide sequence ID" value="XM_003884884.1"/>
</dbReference>
<dbReference type="InParanoid" id="F0VMF9"/>
<dbReference type="Gene3D" id="2.60.40.1320">
    <property type="entry name" value="SRS domain"/>
    <property type="match status" value="2"/>
</dbReference>
<evidence type="ECO:0000313" key="2">
    <source>
        <dbReference type="EMBL" id="CBZ54905.1"/>
    </source>
</evidence>